<dbReference type="InterPro" id="IPR008972">
    <property type="entry name" value="Cupredoxin"/>
</dbReference>
<comment type="caution">
    <text evidence="4">The sequence shown here is derived from an EMBL/GenBank/DDBJ whole genome shotgun (WGS) entry which is preliminary data.</text>
</comment>
<protein>
    <submittedName>
        <fullName evidence="4">Putative multicopper oxidase</fullName>
    </submittedName>
</protein>
<dbReference type="CDD" id="cd13889">
    <property type="entry name" value="CuRO_3_BOD"/>
    <property type="match status" value="1"/>
</dbReference>
<dbReference type="Proteomes" id="UP000027238">
    <property type="component" value="Unassembled WGS sequence"/>
</dbReference>
<organism evidence="4 5">
    <name type="scientific">Colletotrichum sublineola</name>
    <name type="common">Sorghum anthracnose fungus</name>
    <dbReference type="NCBI Taxonomy" id="1173701"/>
    <lineage>
        <taxon>Eukaryota</taxon>
        <taxon>Fungi</taxon>
        <taxon>Dikarya</taxon>
        <taxon>Ascomycota</taxon>
        <taxon>Pezizomycotina</taxon>
        <taxon>Sordariomycetes</taxon>
        <taxon>Hypocreomycetidae</taxon>
        <taxon>Glomerellales</taxon>
        <taxon>Glomerellaceae</taxon>
        <taxon>Colletotrichum</taxon>
        <taxon>Colletotrichum graminicola species complex</taxon>
    </lineage>
</organism>
<dbReference type="GO" id="GO:0005507">
    <property type="term" value="F:copper ion binding"/>
    <property type="evidence" value="ECO:0007669"/>
    <property type="project" value="InterPro"/>
</dbReference>
<dbReference type="GO" id="GO:0016491">
    <property type="term" value="F:oxidoreductase activity"/>
    <property type="evidence" value="ECO:0007669"/>
    <property type="project" value="InterPro"/>
</dbReference>
<keyword evidence="5" id="KW-1185">Reference proteome</keyword>
<proteinExistence type="inferred from homology"/>
<sequence length="466" mass="49580">HVETAVNSYFGQAGAYIVEDVAEEKLGLPSGYGVYDIPLILTSKRYGSDGALTSPAGEIENLFGDVVHVNGQPWPFFQVEPRKYRLRFLNAAVSRSFILYFQQEFGPGVPYQEAGPGVPSPGGGPGVPFPGGGPGAPYPGGGPGAPFPGGGPGVPSPGGGPGVPNPGSGPGVPFHDGGAGIPFQVVASDSGLLAGPVPANMLAIANAERWEVVFDFSPFAGQNLTLMNQLEVGQDKDYAPTTDQVMRFVVGPGAVADTSVVPVRLRDVPFPPPKGDVVDRRFLFHQQNGLWKINGVGFSDVQNRVLAKVPRGTVEVWEFENGGGGVHPIHVHLVDFRILSRVGAGRSVLPHEAAGLKDVVWLGPGEVVRVEAHYAPWDGVYMFHCHNMIHEDHEMMAAFNVSSLADLGYKEASFADPMDPKWRAVPVSPVAFSNDAVVQKVQAMAALQPYNIGGEVWRKIAQRWSA</sequence>
<dbReference type="InterPro" id="IPR011706">
    <property type="entry name" value="Cu-oxidase_C"/>
</dbReference>
<accession>A0A066WV39</accession>
<evidence type="ECO:0000259" key="3">
    <source>
        <dbReference type="Pfam" id="PF07731"/>
    </source>
</evidence>
<dbReference type="PANTHER" id="PTHR48267:SF1">
    <property type="entry name" value="BILIRUBIN OXIDASE"/>
    <property type="match status" value="1"/>
</dbReference>
<dbReference type="AlphaFoldDB" id="A0A066WV39"/>
<dbReference type="HOGENOM" id="CLU_009100_4_2_1"/>
<feature type="region of interest" description="Disordered" evidence="2">
    <location>
        <begin position="111"/>
        <end position="175"/>
    </location>
</feature>
<feature type="non-terminal residue" evidence="4">
    <location>
        <position position="1"/>
    </location>
</feature>
<dbReference type="EMBL" id="JMSE01001500">
    <property type="protein sequence ID" value="KDN60547.1"/>
    <property type="molecule type" value="Genomic_DNA"/>
</dbReference>
<reference evidence="5" key="1">
    <citation type="journal article" date="2014" name="Genome Announc.">
        <title>Draft genome sequence of Colletotrichum sublineola, a destructive pathogen of cultivated sorghum.</title>
        <authorList>
            <person name="Baroncelli R."/>
            <person name="Sanz-Martin J.M."/>
            <person name="Rech G.E."/>
            <person name="Sukno S.A."/>
            <person name="Thon M.R."/>
        </authorList>
    </citation>
    <scope>NUCLEOTIDE SEQUENCE [LARGE SCALE GENOMIC DNA]</scope>
    <source>
        <strain evidence="5">TX430BB</strain>
    </source>
</reference>
<evidence type="ECO:0000313" key="4">
    <source>
        <dbReference type="EMBL" id="KDN60547.1"/>
    </source>
</evidence>
<dbReference type="InterPro" id="IPR045087">
    <property type="entry name" value="Cu-oxidase_fam"/>
</dbReference>
<dbReference type="Gene3D" id="2.60.40.420">
    <property type="entry name" value="Cupredoxins - blue copper proteins"/>
    <property type="match status" value="2"/>
</dbReference>
<dbReference type="SUPFAM" id="SSF49503">
    <property type="entry name" value="Cupredoxins"/>
    <property type="match status" value="2"/>
</dbReference>
<feature type="compositionally biased region" description="Gly residues" evidence="2">
    <location>
        <begin position="120"/>
        <end position="162"/>
    </location>
</feature>
<name>A0A066WV39_COLSU</name>
<dbReference type="OMA" id="ELIIGMY"/>
<comment type="similarity">
    <text evidence="1">Belongs to the multicopper oxidase family.</text>
</comment>
<evidence type="ECO:0000256" key="1">
    <source>
        <dbReference type="ARBA" id="ARBA00010609"/>
    </source>
</evidence>
<evidence type="ECO:0000256" key="2">
    <source>
        <dbReference type="SAM" id="MobiDB-lite"/>
    </source>
</evidence>
<dbReference type="OrthoDB" id="262547at2759"/>
<evidence type="ECO:0000313" key="5">
    <source>
        <dbReference type="Proteomes" id="UP000027238"/>
    </source>
</evidence>
<feature type="domain" description="Plastocyanin-like" evidence="3">
    <location>
        <begin position="273"/>
        <end position="402"/>
    </location>
</feature>
<dbReference type="STRING" id="1173701.A0A066WV39"/>
<dbReference type="PANTHER" id="PTHR48267">
    <property type="entry name" value="CUPREDOXIN SUPERFAMILY PROTEIN"/>
    <property type="match status" value="1"/>
</dbReference>
<gene>
    <name evidence="4" type="ORF">CSUB01_02172</name>
</gene>
<dbReference type="eggNOG" id="ENOG502QR4X">
    <property type="taxonomic scope" value="Eukaryota"/>
</dbReference>
<dbReference type="Pfam" id="PF07731">
    <property type="entry name" value="Cu-oxidase_2"/>
    <property type="match status" value="1"/>
</dbReference>